<accession>A0A0D0ECL2</accession>
<reference evidence="2" key="2">
    <citation type="submission" date="2015-01" db="EMBL/GenBank/DDBJ databases">
        <title>Evolutionary Origins and Diversification of the Mycorrhizal Mutualists.</title>
        <authorList>
            <consortium name="DOE Joint Genome Institute"/>
            <consortium name="Mycorrhizal Genomics Consortium"/>
            <person name="Kohler A."/>
            <person name="Kuo A."/>
            <person name="Nagy L.G."/>
            <person name="Floudas D."/>
            <person name="Copeland A."/>
            <person name="Barry K.W."/>
            <person name="Cichocki N."/>
            <person name="Veneault-Fourrey C."/>
            <person name="LaButti K."/>
            <person name="Lindquist E.A."/>
            <person name="Lipzen A."/>
            <person name="Lundell T."/>
            <person name="Morin E."/>
            <person name="Murat C."/>
            <person name="Riley R."/>
            <person name="Ohm R."/>
            <person name="Sun H."/>
            <person name="Tunlid A."/>
            <person name="Henrissat B."/>
            <person name="Grigoriev I.V."/>
            <person name="Hibbett D.S."/>
            <person name="Martin F."/>
        </authorList>
    </citation>
    <scope>NUCLEOTIDE SEQUENCE [LARGE SCALE GENOMIC DNA]</scope>
    <source>
        <strain evidence="2">Ve08.2h10</strain>
    </source>
</reference>
<dbReference type="Proteomes" id="UP000054538">
    <property type="component" value="Unassembled WGS sequence"/>
</dbReference>
<organism evidence="1 2">
    <name type="scientific">Paxillus rubicundulus Ve08.2h10</name>
    <dbReference type="NCBI Taxonomy" id="930991"/>
    <lineage>
        <taxon>Eukaryota</taxon>
        <taxon>Fungi</taxon>
        <taxon>Dikarya</taxon>
        <taxon>Basidiomycota</taxon>
        <taxon>Agaricomycotina</taxon>
        <taxon>Agaricomycetes</taxon>
        <taxon>Agaricomycetidae</taxon>
        <taxon>Boletales</taxon>
        <taxon>Paxilineae</taxon>
        <taxon>Paxillaceae</taxon>
        <taxon>Paxillus</taxon>
    </lineage>
</organism>
<evidence type="ECO:0000313" key="1">
    <source>
        <dbReference type="EMBL" id="KIK99565.1"/>
    </source>
</evidence>
<reference evidence="1 2" key="1">
    <citation type="submission" date="2014-04" db="EMBL/GenBank/DDBJ databases">
        <authorList>
            <consortium name="DOE Joint Genome Institute"/>
            <person name="Kuo A."/>
            <person name="Kohler A."/>
            <person name="Jargeat P."/>
            <person name="Nagy L.G."/>
            <person name="Floudas D."/>
            <person name="Copeland A."/>
            <person name="Barry K.W."/>
            <person name="Cichocki N."/>
            <person name="Veneault-Fourrey C."/>
            <person name="LaButti K."/>
            <person name="Lindquist E.A."/>
            <person name="Lipzen A."/>
            <person name="Lundell T."/>
            <person name="Morin E."/>
            <person name="Murat C."/>
            <person name="Sun H."/>
            <person name="Tunlid A."/>
            <person name="Henrissat B."/>
            <person name="Grigoriev I.V."/>
            <person name="Hibbett D.S."/>
            <person name="Martin F."/>
            <person name="Nordberg H.P."/>
            <person name="Cantor M.N."/>
            <person name="Hua S.X."/>
        </authorList>
    </citation>
    <scope>NUCLEOTIDE SEQUENCE [LARGE SCALE GENOMIC DNA]</scope>
    <source>
        <strain evidence="1 2">Ve08.2h10</strain>
    </source>
</reference>
<sequence>MQWRGPAPAHSFQLGSLPSRHGMNMYMHCKSKIYGLALDTLSSLNVISGSRRLGYNHAQHFMRNYSINTNGYANQVADGW</sequence>
<protein>
    <submittedName>
        <fullName evidence="1">Uncharacterized protein</fullName>
    </submittedName>
</protein>
<gene>
    <name evidence="1" type="ORF">PAXRUDRAFT_498291</name>
</gene>
<proteinExistence type="predicted"/>
<name>A0A0D0ECL2_9AGAM</name>
<keyword evidence="2" id="KW-1185">Reference proteome</keyword>
<dbReference type="InParanoid" id="A0A0D0ECL2"/>
<dbReference type="HOGENOM" id="CLU_2590461_0_0_1"/>
<dbReference type="EMBL" id="KN824856">
    <property type="protein sequence ID" value="KIK99565.1"/>
    <property type="molecule type" value="Genomic_DNA"/>
</dbReference>
<dbReference type="AlphaFoldDB" id="A0A0D0ECL2"/>
<evidence type="ECO:0000313" key="2">
    <source>
        <dbReference type="Proteomes" id="UP000054538"/>
    </source>
</evidence>